<dbReference type="GO" id="GO:0005829">
    <property type="term" value="C:cytosol"/>
    <property type="evidence" value="ECO:0007669"/>
    <property type="project" value="TreeGrafter"/>
</dbReference>
<gene>
    <name evidence="4" type="ORF">FM114_15820</name>
</gene>
<dbReference type="PANTHER" id="PTHR43240:SF5">
    <property type="entry name" value="1,4-DIHYDROXY-2-NAPHTHOYL-COA THIOESTERASE 1"/>
    <property type="match status" value="1"/>
</dbReference>
<protein>
    <submittedName>
        <fullName evidence="4">ComA operon protein 2</fullName>
    </submittedName>
</protein>
<name>A0A1R4KMM9_9ACTN</name>
<organism evidence="4 5">
    <name type="scientific">Luteococcus japonicus LSP_Lj1</name>
    <dbReference type="NCBI Taxonomy" id="1255658"/>
    <lineage>
        <taxon>Bacteria</taxon>
        <taxon>Bacillati</taxon>
        <taxon>Actinomycetota</taxon>
        <taxon>Actinomycetes</taxon>
        <taxon>Propionibacteriales</taxon>
        <taxon>Propionibacteriaceae</taxon>
        <taxon>Luteococcus</taxon>
    </lineage>
</organism>
<dbReference type="Proteomes" id="UP000188342">
    <property type="component" value="Unassembled WGS sequence"/>
</dbReference>
<reference evidence="4 5" key="1">
    <citation type="submission" date="2017-02" db="EMBL/GenBank/DDBJ databases">
        <authorList>
            <person name="Peterson S.W."/>
        </authorList>
    </citation>
    <scope>NUCLEOTIDE SEQUENCE [LARGE SCALE GENOMIC DNA]</scope>
    <source>
        <strain evidence="4 5">LSP_Lj1</strain>
    </source>
</reference>
<dbReference type="Gene3D" id="3.10.129.10">
    <property type="entry name" value="Hotdog Thioesterase"/>
    <property type="match status" value="1"/>
</dbReference>
<feature type="domain" description="Thioesterase" evidence="3">
    <location>
        <begin position="47"/>
        <end position="123"/>
    </location>
</feature>
<sequence>MHGDALPGWTGDLDSALDQKLGIELVEVGADRVVGRMPVVGNTQPLGLLHGGANAVLVETLGSIGATAHARSRGMVAVGLELNITHLGAARSGWVTGVAVAVRLGGTVASYQVEITDEDGRTTATGRLTCLLRPA</sequence>
<dbReference type="RefSeq" id="WP_094766104.1">
    <property type="nucleotide sequence ID" value="NZ_FUKQ01000063.1"/>
</dbReference>
<accession>A0A1R4KMM9</accession>
<dbReference type="InterPro" id="IPR029069">
    <property type="entry name" value="HotDog_dom_sf"/>
</dbReference>
<dbReference type="EMBL" id="FUKQ01000063">
    <property type="protein sequence ID" value="SJN45303.1"/>
    <property type="molecule type" value="Genomic_DNA"/>
</dbReference>
<proteinExistence type="inferred from homology"/>
<dbReference type="SUPFAM" id="SSF54637">
    <property type="entry name" value="Thioesterase/thiol ester dehydrase-isomerase"/>
    <property type="match status" value="1"/>
</dbReference>
<evidence type="ECO:0000256" key="2">
    <source>
        <dbReference type="ARBA" id="ARBA00022801"/>
    </source>
</evidence>
<evidence type="ECO:0000259" key="3">
    <source>
        <dbReference type="Pfam" id="PF03061"/>
    </source>
</evidence>
<evidence type="ECO:0000256" key="1">
    <source>
        <dbReference type="ARBA" id="ARBA00008324"/>
    </source>
</evidence>
<keyword evidence="2" id="KW-0378">Hydrolase</keyword>
<dbReference type="STRING" id="1255658.FM114_15820"/>
<evidence type="ECO:0000313" key="4">
    <source>
        <dbReference type="EMBL" id="SJN45303.1"/>
    </source>
</evidence>
<dbReference type="InterPro" id="IPR003736">
    <property type="entry name" value="PAAI_dom"/>
</dbReference>
<comment type="similarity">
    <text evidence="1">Belongs to the thioesterase PaaI family.</text>
</comment>
<dbReference type="CDD" id="cd03443">
    <property type="entry name" value="PaaI_thioesterase"/>
    <property type="match status" value="1"/>
</dbReference>
<dbReference type="GO" id="GO:0061522">
    <property type="term" value="F:1,4-dihydroxy-2-naphthoyl-CoA thioesterase activity"/>
    <property type="evidence" value="ECO:0007669"/>
    <property type="project" value="TreeGrafter"/>
</dbReference>
<dbReference type="AlphaFoldDB" id="A0A1R4KMM9"/>
<dbReference type="NCBIfam" id="TIGR00369">
    <property type="entry name" value="unchar_dom_1"/>
    <property type="match status" value="1"/>
</dbReference>
<evidence type="ECO:0000313" key="5">
    <source>
        <dbReference type="Proteomes" id="UP000188342"/>
    </source>
</evidence>
<keyword evidence="5" id="KW-1185">Reference proteome</keyword>
<dbReference type="OrthoDB" id="9798208at2"/>
<dbReference type="Pfam" id="PF03061">
    <property type="entry name" value="4HBT"/>
    <property type="match status" value="1"/>
</dbReference>
<dbReference type="PANTHER" id="PTHR43240">
    <property type="entry name" value="1,4-DIHYDROXY-2-NAPHTHOYL-COA THIOESTERASE 1"/>
    <property type="match status" value="1"/>
</dbReference>
<dbReference type="InterPro" id="IPR006683">
    <property type="entry name" value="Thioestr_dom"/>
</dbReference>